<protein>
    <submittedName>
        <fullName evidence="4">Anti-sigma factor</fullName>
    </submittedName>
</protein>
<feature type="transmembrane region" description="Helical" evidence="3">
    <location>
        <begin position="166"/>
        <end position="187"/>
    </location>
</feature>
<gene>
    <name evidence="4" type="ORF">D6T64_11700</name>
</gene>
<dbReference type="Gene3D" id="1.10.10.1320">
    <property type="entry name" value="Anti-sigma factor, zinc-finger domain"/>
    <property type="match status" value="1"/>
</dbReference>
<evidence type="ECO:0000256" key="1">
    <source>
        <dbReference type="ARBA" id="ARBA00023015"/>
    </source>
</evidence>
<keyword evidence="3" id="KW-0472">Membrane</keyword>
<dbReference type="InterPro" id="IPR041916">
    <property type="entry name" value="Anti_sigma_zinc_sf"/>
</dbReference>
<proteinExistence type="predicted"/>
<evidence type="ECO:0000256" key="3">
    <source>
        <dbReference type="SAM" id="Phobius"/>
    </source>
</evidence>
<sequence>MAHIDPDDLALIALSGTGATDAPAGANVSSHLAECPDCARELAELRRTVDLGRTIPLDLLTPSPTVWAGIHAELGLSASVAAVPGPATAGPEAAGAVAPGPDALGPVAPRPGAPVPVVPGLGEPVGVLPILGDPGHSALGPVVAPIDAPVTALTDGRPARQHRLRWVPVAAAAAVGLAVGLSASLWWPAPREQLLAQGTLDPLPGWTASGEASVARSADGPREVTVTLSVGAPSATPGDEPLREVWLLTPDASGLVSLGLLTGDTGRFVVPDAVDLAEFSVVDVSAEASDGDPAHSGDSIVRGELVPRAVAS</sequence>
<evidence type="ECO:0000313" key="5">
    <source>
        <dbReference type="Proteomes" id="UP000272015"/>
    </source>
</evidence>
<dbReference type="Proteomes" id="UP000272015">
    <property type="component" value="Unassembled WGS sequence"/>
</dbReference>
<keyword evidence="5" id="KW-1185">Reference proteome</keyword>
<comment type="caution">
    <text evidence="4">The sequence shown here is derived from an EMBL/GenBank/DDBJ whole genome shotgun (WGS) entry which is preliminary data.</text>
</comment>
<accession>A0A3A5MLQ2</accession>
<reference evidence="4 5" key="1">
    <citation type="submission" date="2018-09" db="EMBL/GenBank/DDBJ databases">
        <title>Novel species of Cryobacterium.</title>
        <authorList>
            <person name="Liu Q."/>
            <person name="Xin Y.-H."/>
        </authorList>
    </citation>
    <scope>NUCLEOTIDE SEQUENCE [LARGE SCALE GENOMIC DNA]</scope>
    <source>
        <strain evidence="4 5">Hh39</strain>
    </source>
</reference>
<keyword evidence="3" id="KW-1133">Transmembrane helix</keyword>
<keyword evidence="2" id="KW-0804">Transcription</keyword>
<dbReference type="RefSeq" id="WP_119974857.1">
    <property type="nucleotide sequence ID" value="NZ_JBHSQA010000012.1"/>
</dbReference>
<keyword evidence="1" id="KW-0805">Transcription regulation</keyword>
<dbReference type="EMBL" id="QZVS01000085">
    <property type="protein sequence ID" value="RJT88048.1"/>
    <property type="molecule type" value="Genomic_DNA"/>
</dbReference>
<dbReference type="AlphaFoldDB" id="A0A3A5MLQ2"/>
<organism evidence="4 5">
    <name type="scientific">Cryobacterium melibiosiphilum</name>
    <dbReference type="NCBI Taxonomy" id="995039"/>
    <lineage>
        <taxon>Bacteria</taxon>
        <taxon>Bacillati</taxon>
        <taxon>Actinomycetota</taxon>
        <taxon>Actinomycetes</taxon>
        <taxon>Micrococcales</taxon>
        <taxon>Microbacteriaceae</taxon>
        <taxon>Cryobacterium</taxon>
    </lineage>
</organism>
<name>A0A3A5MLQ2_9MICO</name>
<evidence type="ECO:0000256" key="2">
    <source>
        <dbReference type="ARBA" id="ARBA00023163"/>
    </source>
</evidence>
<dbReference type="OrthoDB" id="4328740at2"/>
<keyword evidence="3" id="KW-0812">Transmembrane</keyword>
<evidence type="ECO:0000313" key="4">
    <source>
        <dbReference type="EMBL" id="RJT88048.1"/>
    </source>
</evidence>